<reference evidence="8 9" key="1">
    <citation type="journal article" date="2018" name="Genome Res.">
        <title>The genomic architecture and molecular evolution of ant odorant receptors.</title>
        <authorList>
            <person name="McKenzie S.K."/>
            <person name="Kronauer D.J.C."/>
        </authorList>
    </citation>
    <scope>NUCLEOTIDE SEQUENCE [LARGE SCALE GENOMIC DNA]</scope>
    <source>
        <strain evidence="8">Clonal line C1</strain>
    </source>
</reference>
<accession>A0A3L8D7F4</accession>
<keyword evidence="3 5" id="KW-0285">Flavoprotein</keyword>
<dbReference type="Gene3D" id="3.30.560.10">
    <property type="entry name" value="Glucose Oxidase, domain 3"/>
    <property type="match status" value="1"/>
</dbReference>
<sequence>MEACLAANCAAATNSPANVFAYLIQTLLAAQCGLGNKDVYPPDRSEEIVLDPDREFDFVIVGSGSAGSVMANRLSEIENWKILLIEAGENPSFLSEVPAGFPTQVLSSEAYDRFVEPEKLACHGAKNKLCRWPSGKAVGGSSTLNAMLYIYGNEEDYNEWSRMGNEGWSWEEVLPYLKRSHNCGHGYIEKSRGYCGHNGPLNVRSYNYTYQHVFDAFRNAARELNVPVLDVINTDDFVGYGTAFGTVDEGRRMSVSKAYLSPIKDRKNLYVTKSTRADAVLLDGNRAVGVRATLKDGRTIDVKASKEVILSAGSISTSQILLLSGIGPEQHLREIGIPSVVDLPVGKNLQDHITWYGLHLAFKNESAVPPSPTFLLDEAYKYLIYNQGSLATSLGHDFMGFVNVNDPTSKYPNIQFHHAHVQQGNMPVARILMESLNMDDEIINEIIQILNEADMLMAFPVLLKPKSLGEVQLRSKDPADSAKIYANYFSEQEDFDTMLKSLDFLKKMLNTKPMKQRGIWLRHLDLAGCRHTQPDTDEYWKCNMRHLTFTIFHPTGTAKMGPQGDPTAVVDPRLKVHGVERLRVIDASIMPRVTSGNTNAPVIMIAEKGADIIKEDWKVTVYKDEL</sequence>
<organism evidence="8 9">
    <name type="scientific">Ooceraea biroi</name>
    <name type="common">Clonal raider ant</name>
    <name type="synonym">Cerapachys biroi</name>
    <dbReference type="NCBI Taxonomy" id="2015173"/>
    <lineage>
        <taxon>Eukaryota</taxon>
        <taxon>Metazoa</taxon>
        <taxon>Ecdysozoa</taxon>
        <taxon>Arthropoda</taxon>
        <taxon>Hexapoda</taxon>
        <taxon>Insecta</taxon>
        <taxon>Pterygota</taxon>
        <taxon>Neoptera</taxon>
        <taxon>Endopterygota</taxon>
        <taxon>Hymenoptera</taxon>
        <taxon>Apocrita</taxon>
        <taxon>Aculeata</taxon>
        <taxon>Formicoidea</taxon>
        <taxon>Formicidae</taxon>
        <taxon>Dorylinae</taxon>
        <taxon>Ooceraea</taxon>
    </lineage>
</organism>
<evidence type="ECO:0000259" key="7">
    <source>
        <dbReference type="PROSITE" id="PS00624"/>
    </source>
</evidence>
<dbReference type="InterPro" id="IPR036188">
    <property type="entry name" value="FAD/NAD-bd_sf"/>
</dbReference>
<comment type="cofactor">
    <cofactor evidence="1">
        <name>FAD</name>
        <dbReference type="ChEBI" id="CHEBI:57692"/>
    </cofactor>
</comment>
<dbReference type="Pfam" id="PF00732">
    <property type="entry name" value="GMC_oxred_N"/>
    <property type="match status" value="1"/>
</dbReference>
<dbReference type="Gene3D" id="3.50.50.60">
    <property type="entry name" value="FAD/NAD(P)-binding domain"/>
    <property type="match status" value="1"/>
</dbReference>
<evidence type="ECO:0000256" key="4">
    <source>
        <dbReference type="ARBA" id="ARBA00022827"/>
    </source>
</evidence>
<comment type="similarity">
    <text evidence="2 5">Belongs to the GMC oxidoreductase family.</text>
</comment>
<evidence type="ECO:0000256" key="2">
    <source>
        <dbReference type="ARBA" id="ARBA00010790"/>
    </source>
</evidence>
<dbReference type="GO" id="GO:0050660">
    <property type="term" value="F:flavin adenine dinucleotide binding"/>
    <property type="evidence" value="ECO:0007669"/>
    <property type="project" value="InterPro"/>
</dbReference>
<name>A0A3L8D7F4_OOCBI</name>
<gene>
    <name evidence="8" type="ORF">DMN91_011936</name>
</gene>
<proteinExistence type="inferred from homology"/>
<dbReference type="PROSITE" id="PS00624">
    <property type="entry name" value="GMC_OXRED_2"/>
    <property type="match status" value="1"/>
</dbReference>
<evidence type="ECO:0000256" key="3">
    <source>
        <dbReference type="ARBA" id="ARBA00022630"/>
    </source>
</evidence>
<feature type="domain" description="Glucose-methanol-choline oxidoreductase N-terminal" evidence="6">
    <location>
        <begin position="135"/>
        <end position="158"/>
    </location>
</feature>
<evidence type="ECO:0000256" key="5">
    <source>
        <dbReference type="RuleBase" id="RU003968"/>
    </source>
</evidence>
<dbReference type="SUPFAM" id="SSF54373">
    <property type="entry name" value="FAD-linked reductases, C-terminal domain"/>
    <property type="match status" value="1"/>
</dbReference>
<feature type="domain" description="Glucose-methanol-choline oxidoreductase N-terminal" evidence="7">
    <location>
        <begin position="313"/>
        <end position="327"/>
    </location>
</feature>
<comment type="caution">
    <text evidence="8">The sequence shown here is derived from an EMBL/GenBank/DDBJ whole genome shotgun (WGS) entry which is preliminary data.</text>
</comment>
<evidence type="ECO:0000313" key="9">
    <source>
        <dbReference type="Proteomes" id="UP000279307"/>
    </source>
</evidence>
<dbReference type="PROSITE" id="PS00623">
    <property type="entry name" value="GMC_OXRED_1"/>
    <property type="match status" value="1"/>
</dbReference>
<dbReference type="PANTHER" id="PTHR11552">
    <property type="entry name" value="GLUCOSE-METHANOL-CHOLINE GMC OXIDOREDUCTASE"/>
    <property type="match status" value="1"/>
</dbReference>
<dbReference type="EMBL" id="QOIP01000012">
    <property type="protein sequence ID" value="RLU16176.1"/>
    <property type="molecule type" value="Genomic_DNA"/>
</dbReference>
<protein>
    <recommendedName>
        <fullName evidence="6 7">Glucose-methanol-choline oxidoreductase N-terminal domain-containing protein</fullName>
    </recommendedName>
</protein>
<evidence type="ECO:0000313" key="8">
    <source>
        <dbReference type="EMBL" id="RLU16176.1"/>
    </source>
</evidence>
<dbReference type="SUPFAM" id="SSF51905">
    <property type="entry name" value="FAD/NAD(P)-binding domain"/>
    <property type="match status" value="1"/>
</dbReference>
<dbReference type="InterPro" id="IPR007867">
    <property type="entry name" value="GMC_OxRtase_C"/>
</dbReference>
<dbReference type="Pfam" id="PF05199">
    <property type="entry name" value="GMC_oxred_C"/>
    <property type="match status" value="1"/>
</dbReference>
<dbReference type="PIRSF" id="PIRSF000137">
    <property type="entry name" value="Alcohol_oxidase"/>
    <property type="match status" value="1"/>
</dbReference>
<dbReference type="Proteomes" id="UP000279307">
    <property type="component" value="Chromosome 12"/>
</dbReference>
<dbReference type="AlphaFoldDB" id="A0A3L8D7F4"/>
<evidence type="ECO:0000259" key="6">
    <source>
        <dbReference type="PROSITE" id="PS00623"/>
    </source>
</evidence>
<keyword evidence="4 5" id="KW-0274">FAD</keyword>
<dbReference type="OrthoDB" id="269227at2759"/>
<dbReference type="PANTHER" id="PTHR11552:SF147">
    <property type="entry name" value="CHOLINE DEHYDROGENASE, MITOCHONDRIAL"/>
    <property type="match status" value="1"/>
</dbReference>
<dbReference type="InterPro" id="IPR000172">
    <property type="entry name" value="GMC_OxRdtase_N"/>
</dbReference>
<dbReference type="GO" id="GO:0016614">
    <property type="term" value="F:oxidoreductase activity, acting on CH-OH group of donors"/>
    <property type="evidence" value="ECO:0007669"/>
    <property type="project" value="InterPro"/>
</dbReference>
<dbReference type="InterPro" id="IPR012132">
    <property type="entry name" value="GMC_OxRdtase"/>
</dbReference>
<evidence type="ECO:0000256" key="1">
    <source>
        <dbReference type="ARBA" id="ARBA00001974"/>
    </source>
</evidence>